<dbReference type="STRING" id="314283.MED297_00135"/>
<comment type="caution">
    <text evidence="1">The sequence shown here is derived from an EMBL/GenBank/DDBJ whole genome shotgun (WGS) entry which is preliminary data.</text>
</comment>
<protein>
    <submittedName>
        <fullName evidence="1">Uncharacterized protein</fullName>
    </submittedName>
</protein>
<reference evidence="1 2" key="1">
    <citation type="submission" date="2006-02" db="EMBL/GenBank/DDBJ databases">
        <authorList>
            <person name="Pinhassi J."/>
            <person name="Pedros-Alio C."/>
            <person name="Ferriera S."/>
            <person name="Johnson J."/>
            <person name="Kravitz S."/>
            <person name="Halpern A."/>
            <person name="Remington K."/>
            <person name="Beeson K."/>
            <person name="Tran B."/>
            <person name="Rogers Y.-H."/>
            <person name="Friedman R."/>
            <person name="Venter J.C."/>
        </authorList>
    </citation>
    <scope>NUCLEOTIDE SEQUENCE [LARGE SCALE GENOMIC DNA]</scope>
    <source>
        <strain evidence="1 2">MED297</strain>
    </source>
</reference>
<keyword evidence="2" id="KW-1185">Reference proteome</keyword>
<evidence type="ECO:0000313" key="1">
    <source>
        <dbReference type="EMBL" id="EAR07582.1"/>
    </source>
</evidence>
<accession>A4BJY1</accession>
<sequence>MRLRLTEKQLEFALSGLKQANKLRKGATFGYERYQVVGTDFYIDGLTPPQIAKKHGVSAVYIRKVLAKIDENFQRNLEKHDLEIMVSLVKRDRRDELNDEI</sequence>
<name>A4BJY1_9GAMM</name>
<dbReference type="AlphaFoldDB" id="A4BJY1"/>
<gene>
    <name evidence="1" type="ORF">MED297_00135</name>
</gene>
<dbReference type="RefSeq" id="WP_008041228.1">
    <property type="nucleotide sequence ID" value="NZ_AAOE01000038.1"/>
</dbReference>
<dbReference type="Proteomes" id="UP000005953">
    <property type="component" value="Unassembled WGS sequence"/>
</dbReference>
<evidence type="ECO:0000313" key="2">
    <source>
        <dbReference type="Proteomes" id="UP000005953"/>
    </source>
</evidence>
<organism evidence="1 2">
    <name type="scientific">Reinekea blandensis MED297</name>
    <dbReference type="NCBI Taxonomy" id="314283"/>
    <lineage>
        <taxon>Bacteria</taxon>
        <taxon>Pseudomonadati</taxon>
        <taxon>Pseudomonadota</taxon>
        <taxon>Gammaproteobacteria</taxon>
        <taxon>Oceanospirillales</taxon>
        <taxon>Saccharospirillaceae</taxon>
        <taxon>Reinekea</taxon>
    </lineage>
</organism>
<dbReference type="EMBL" id="AAOE01000038">
    <property type="protein sequence ID" value="EAR07582.1"/>
    <property type="molecule type" value="Genomic_DNA"/>
</dbReference>
<proteinExistence type="predicted"/>
<dbReference type="HOGENOM" id="CLU_2289320_0_0_6"/>